<evidence type="ECO:0000313" key="9">
    <source>
        <dbReference type="WBParaSite" id="TCNE_0000020101-mRNA-1"/>
    </source>
</evidence>
<feature type="signal peptide" evidence="5">
    <location>
        <begin position="1"/>
        <end position="19"/>
    </location>
</feature>
<keyword evidence="4" id="KW-1133">Transmembrane helix</keyword>
<dbReference type="InterPro" id="IPR002018">
    <property type="entry name" value="CarbesteraseB"/>
</dbReference>
<reference evidence="9" key="1">
    <citation type="submission" date="2016-06" db="UniProtKB">
        <authorList>
            <consortium name="WormBaseParasite"/>
        </authorList>
    </citation>
    <scope>IDENTIFICATION</scope>
</reference>
<dbReference type="SUPFAM" id="SSF53474">
    <property type="entry name" value="alpha/beta-Hydrolases"/>
    <property type="match status" value="2"/>
</dbReference>
<feature type="domain" description="Carboxylesterase type B" evidence="6">
    <location>
        <begin position="592"/>
        <end position="908"/>
    </location>
</feature>
<feature type="chain" id="PRO_5044552829" evidence="5">
    <location>
        <begin position="20"/>
        <end position="911"/>
    </location>
</feature>
<dbReference type="PROSITE" id="PS00122">
    <property type="entry name" value="CARBOXYLESTERASE_B_1"/>
    <property type="match status" value="2"/>
</dbReference>
<keyword evidence="2" id="KW-0719">Serine esterase</keyword>
<dbReference type="AlphaFoldDB" id="A0A183TVD2"/>
<feature type="domain" description="Carboxylesterase type B" evidence="6">
    <location>
        <begin position="21"/>
        <end position="543"/>
    </location>
</feature>
<gene>
    <name evidence="7" type="ORF">TCNE_LOCUS202</name>
</gene>
<evidence type="ECO:0000256" key="4">
    <source>
        <dbReference type="SAM" id="Phobius"/>
    </source>
</evidence>
<keyword evidence="4" id="KW-0812">Transmembrane</keyword>
<dbReference type="InterPro" id="IPR029058">
    <property type="entry name" value="AB_hydrolase_fold"/>
</dbReference>
<name>A0A183TVD2_TOXCA</name>
<keyword evidence="4" id="KW-0472">Membrane</keyword>
<evidence type="ECO:0000256" key="3">
    <source>
        <dbReference type="ARBA" id="ARBA00022801"/>
    </source>
</evidence>
<keyword evidence="8" id="KW-1185">Reference proteome</keyword>
<dbReference type="EMBL" id="UYWY01000073">
    <property type="protein sequence ID" value="VDM23816.1"/>
    <property type="molecule type" value="Genomic_DNA"/>
</dbReference>
<dbReference type="ESTHER" id="toxca-a0a0b2uxv6">
    <property type="family name" value="Carb_B_Nematoda"/>
</dbReference>
<evidence type="ECO:0000256" key="5">
    <source>
        <dbReference type="SAM" id="SignalP"/>
    </source>
</evidence>
<accession>A0A183TVD2</accession>
<dbReference type="Pfam" id="PF00135">
    <property type="entry name" value="COesterase"/>
    <property type="match status" value="2"/>
</dbReference>
<evidence type="ECO:0000313" key="8">
    <source>
        <dbReference type="Proteomes" id="UP000050794"/>
    </source>
</evidence>
<feature type="transmembrane region" description="Helical" evidence="4">
    <location>
        <begin position="572"/>
        <end position="595"/>
    </location>
</feature>
<dbReference type="WBParaSite" id="TCNE_0000020101-mRNA-1">
    <property type="protein sequence ID" value="TCNE_0000020101-mRNA-1"/>
    <property type="gene ID" value="TCNE_0000020101"/>
</dbReference>
<dbReference type="PANTHER" id="PTHR11559">
    <property type="entry name" value="CARBOXYLESTERASE"/>
    <property type="match status" value="1"/>
</dbReference>
<keyword evidence="5" id="KW-0732">Signal</keyword>
<evidence type="ECO:0000259" key="6">
    <source>
        <dbReference type="Pfam" id="PF00135"/>
    </source>
</evidence>
<reference evidence="7 8" key="2">
    <citation type="submission" date="2018-11" db="EMBL/GenBank/DDBJ databases">
        <authorList>
            <consortium name="Pathogen Informatics"/>
        </authorList>
    </citation>
    <scope>NUCLEOTIDE SEQUENCE [LARGE SCALE GENOMIC DNA]</scope>
</reference>
<dbReference type="Gene3D" id="3.40.50.1820">
    <property type="entry name" value="alpha/beta hydrolase"/>
    <property type="match status" value="2"/>
</dbReference>
<protein>
    <submittedName>
        <fullName evidence="9">Carboxylic ester hydrolase</fullName>
    </submittedName>
</protein>
<feature type="transmembrane region" description="Helical" evidence="4">
    <location>
        <begin position="688"/>
        <end position="705"/>
    </location>
</feature>
<dbReference type="InterPro" id="IPR050309">
    <property type="entry name" value="Type-B_Carboxylest/Lipase"/>
</dbReference>
<evidence type="ECO:0000256" key="1">
    <source>
        <dbReference type="ARBA" id="ARBA00005964"/>
    </source>
</evidence>
<sequence>MQFPQLLCVEVFLFAFSCGQPTASIRYGDLEGFTYEMKNGAKAKVFLGIPYASPPTADLRFEPPNPVLSWKGTRDAKQFGASCFPHHKDALSKQLQYSEVCLYLNIMAPLQKSLKDAGYPVIVFIHGGGFVFGSATPYGYRHLCDTFVSKGIVFVSINYRVGFLGFWTTGDHALPGNAGLWDQTQALEFISENIAAFGGDPTRITILGHSAGAASVGALSLSPHSNYLFQQAISLSGSIFCEFAISETTVEDGLELAKAVGCMDQRSKVTRDCMKKKSVVELLNGVDKIGPARLTKNGVKFHPRFDDNFLPNSVEKLMSRAPHITTMIGHADAESATLLFFEKKYLMDMAVPSAKISNFSSKDLIEYIKRVAASEKDFGSSASDFQQQLIEFFVERGAPEKPDPSFYLGRLVEMMSDLQFNIPIYHEIELKRAHNWTTYFFVQDYHHEGLDSQRPFKGACHCNESPYVFGVFEDGQHFEFNNDDFTYQCTLIDSIVQFVKTGNPSHGNLNWESVNEEHPSRYLSLRPKSYMVEKYKPENVHFWTKIVPKKISEHVLTGKRFEKSVSHVHTELMVFIRLFFALGLNAFAVVASAIVSTRYGDVEGFIYRMKNGEDADVFLGIPYASPPTGALRFERPVPVRPWSEMMKTVDYGAACFPPYKRAMFPNVTYDEMCLYLNIMAPSKKSDSLLGYPVVVFIHGGGFLFYPSQFFGYQTLCDNFVSEGVVFVTLNCRVGFLGYLTTGDDAMPGNAALWDQTEALVFISENIAAFGGDPRRITLMGQSAGAASVSALSISPRSNVYFQQTVTFSGSVFCELSISDDVVADNLVLAKAVGCSERNTMAMKNCMKEVDIDKIMDAVEKIGPTAHSKDWIKFRPRFDSHFFPRPPEELMKDAPRLRNLVGVTDSEAALLG</sequence>
<evidence type="ECO:0000313" key="7">
    <source>
        <dbReference type="EMBL" id="VDM23816.1"/>
    </source>
</evidence>
<proteinExistence type="inferred from homology"/>
<dbReference type="GO" id="GO:0052689">
    <property type="term" value="F:carboxylic ester hydrolase activity"/>
    <property type="evidence" value="ECO:0007669"/>
    <property type="project" value="UniProtKB-KW"/>
</dbReference>
<organism evidence="8 9">
    <name type="scientific">Toxocara canis</name>
    <name type="common">Canine roundworm</name>
    <dbReference type="NCBI Taxonomy" id="6265"/>
    <lineage>
        <taxon>Eukaryota</taxon>
        <taxon>Metazoa</taxon>
        <taxon>Ecdysozoa</taxon>
        <taxon>Nematoda</taxon>
        <taxon>Chromadorea</taxon>
        <taxon>Rhabditida</taxon>
        <taxon>Spirurina</taxon>
        <taxon>Ascaridomorpha</taxon>
        <taxon>Ascaridoidea</taxon>
        <taxon>Toxocaridae</taxon>
        <taxon>Toxocara</taxon>
    </lineage>
</organism>
<dbReference type="InterPro" id="IPR019826">
    <property type="entry name" value="Carboxylesterase_B_AS"/>
</dbReference>
<evidence type="ECO:0000256" key="2">
    <source>
        <dbReference type="ARBA" id="ARBA00022487"/>
    </source>
</evidence>
<comment type="similarity">
    <text evidence="1">Belongs to the type-B carboxylesterase/lipase family.</text>
</comment>
<keyword evidence="3" id="KW-0378">Hydrolase</keyword>
<dbReference type="Proteomes" id="UP000050794">
    <property type="component" value="Unassembled WGS sequence"/>
</dbReference>